<dbReference type="InterPro" id="IPR028098">
    <property type="entry name" value="Glyco_trans_4-like_N"/>
</dbReference>
<protein>
    <submittedName>
        <fullName evidence="4">Glycosyltransferase family 4 protein</fullName>
    </submittedName>
</protein>
<dbReference type="PANTHER" id="PTHR46401">
    <property type="entry name" value="GLYCOSYLTRANSFERASE WBBK-RELATED"/>
    <property type="match status" value="1"/>
</dbReference>
<dbReference type="Pfam" id="PF13439">
    <property type="entry name" value="Glyco_transf_4"/>
    <property type="match status" value="1"/>
</dbReference>
<gene>
    <name evidence="4" type="ORF">H9977_08110</name>
</gene>
<dbReference type="Pfam" id="PF00534">
    <property type="entry name" value="Glycos_transf_1"/>
    <property type="match status" value="1"/>
</dbReference>
<dbReference type="GO" id="GO:0009103">
    <property type="term" value="P:lipopolysaccharide biosynthetic process"/>
    <property type="evidence" value="ECO:0007669"/>
    <property type="project" value="TreeGrafter"/>
</dbReference>
<evidence type="ECO:0000313" key="4">
    <source>
        <dbReference type="EMBL" id="HIX74977.1"/>
    </source>
</evidence>
<proteinExistence type="predicted"/>
<dbReference type="PANTHER" id="PTHR46401:SF2">
    <property type="entry name" value="GLYCOSYLTRANSFERASE WBBK-RELATED"/>
    <property type="match status" value="1"/>
</dbReference>
<feature type="domain" description="Glycosyl transferase family 1" evidence="2">
    <location>
        <begin position="193"/>
        <end position="354"/>
    </location>
</feature>
<accession>A0A9D1X9J2</accession>
<dbReference type="AlphaFoldDB" id="A0A9D1X9J2"/>
<feature type="domain" description="Glycosyltransferase subfamily 4-like N-terminal" evidence="3">
    <location>
        <begin position="35"/>
        <end position="182"/>
    </location>
</feature>
<keyword evidence="1" id="KW-0808">Transferase</keyword>
<evidence type="ECO:0000256" key="1">
    <source>
        <dbReference type="ARBA" id="ARBA00022679"/>
    </source>
</evidence>
<reference evidence="4" key="1">
    <citation type="journal article" date="2021" name="PeerJ">
        <title>Extensive microbial diversity within the chicken gut microbiome revealed by metagenomics and culture.</title>
        <authorList>
            <person name="Gilroy R."/>
            <person name="Ravi A."/>
            <person name="Getino M."/>
            <person name="Pursley I."/>
            <person name="Horton D.L."/>
            <person name="Alikhan N.F."/>
            <person name="Baker D."/>
            <person name="Gharbi K."/>
            <person name="Hall N."/>
            <person name="Watson M."/>
            <person name="Adriaenssens E.M."/>
            <person name="Foster-Nyarko E."/>
            <person name="Jarju S."/>
            <person name="Secka A."/>
            <person name="Antonio M."/>
            <person name="Oren A."/>
            <person name="Chaudhuri R.R."/>
            <person name="La Ragione R."/>
            <person name="Hildebrand F."/>
            <person name="Pallen M.J."/>
        </authorList>
    </citation>
    <scope>NUCLEOTIDE SEQUENCE</scope>
    <source>
        <strain evidence="4">ChiGjej6B6-14162</strain>
    </source>
</reference>
<dbReference type="GO" id="GO:0016757">
    <property type="term" value="F:glycosyltransferase activity"/>
    <property type="evidence" value="ECO:0007669"/>
    <property type="project" value="InterPro"/>
</dbReference>
<evidence type="ECO:0000259" key="3">
    <source>
        <dbReference type="Pfam" id="PF13439"/>
    </source>
</evidence>
<evidence type="ECO:0000313" key="5">
    <source>
        <dbReference type="Proteomes" id="UP000886740"/>
    </source>
</evidence>
<dbReference type="InterPro" id="IPR001296">
    <property type="entry name" value="Glyco_trans_1"/>
</dbReference>
<dbReference type="SUPFAM" id="SSF53756">
    <property type="entry name" value="UDP-Glycosyltransferase/glycogen phosphorylase"/>
    <property type="match status" value="1"/>
</dbReference>
<organism evidence="4 5">
    <name type="scientific">Candidatus Parabacteroides intestinipullorum</name>
    <dbReference type="NCBI Taxonomy" id="2838723"/>
    <lineage>
        <taxon>Bacteria</taxon>
        <taxon>Pseudomonadati</taxon>
        <taxon>Bacteroidota</taxon>
        <taxon>Bacteroidia</taxon>
        <taxon>Bacteroidales</taxon>
        <taxon>Tannerellaceae</taxon>
        <taxon>Parabacteroides</taxon>
    </lineage>
</organism>
<dbReference type="Proteomes" id="UP000886740">
    <property type="component" value="Unassembled WGS sequence"/>
</dbReference>
<sequence>MRIGFDAKRAMQNFTGLGNYSRYLIEILYRFHPENEYLLYAPKYRESRQFQALQASCPTIHCRFPEGFWRRLRSLWRTFGITRCLECDGVDIYHGLSNELPLNIRRQRRAKSVVTIHDLIFVRYPQYYGAIDRWLYRYKYGRSCRNADAIIAISECTKRDIVNYFKIAPEKIHVIYQGCDPSFSSIAPDAIRQEVRKKYGLPGRYILSVGSIEERKNVLLAVKAMPRLPEEVHLVIVGKRTAYTDEVERFIEENHLRERVHLLHDVIFRHLPAVYQMAEIFVYPSRFEGFGIPILEALHSSVPVIAATGSCLEEAGGPDSIYVHPDDVEGMTAALTLLVEHPEKRRYMVEQGKRYAARFSEERQARQLIELYQALL</sequence>
<comment type="caution">
    <text evidence="4">The sequence shown here is derived from an EMBL/GenBank/DDBJ whole genome shotgun (WGS) entry which is preliminary data.</text>
</comment>
<dbReference type="CDD" id="cd03809">
    <property type="entry name" value="GT4_MtfB-like"/>
    <property type="match status" value="1"/>
</dbReference>
<evidence type="ECO:0000259" key="2">
    <source>
        <dbReference type="Pfam" id="PF00534"/>
    </source>
</evidence>
<reference evidence="4" key="2">
    <citation type="submission" date="2021-04" db="EMBL/GenBank/DDBJ databases">
        <authorList>
            <person name="Gilroy R."/>
        </authorList>
    </citation>
    <scope>NUCLEOTIDE SEQUENCE</scope>
    <source>
        <strain evidence="4">ChiGjej6B6-14162</strain>
    </source>
</reference>
<dbReference type="EMBL" id="DXEL01000055">
    <property type="protein sequence ID" value="HIX74977.1"/>
    <property type="molecule type" value="Genomic_DNA"/>
</dbReference>
<name>A0A9D1X9J2_9BACT</name>
<dbReference type="Gene3D" id="3.40.50.2000">
    <property type="entry name" value="Glycogen Phosphorylase B"/>
    <property type="match status" value="2"/>
</dbReference>